<comment type="caution">
    <text evidence="1">The sequence shown here is derived from an EMBL/GenBank/DDBJ whole genome shotgun (WGS) entry which is preliminary data.</text>
</comment>
<dbReference type="EMBL" id="CAJVQC010044864">
    <property type="protein sequence ID" value="CAG8780403.1"/>
    <property type="molecule type" value="Genomic_DNA"/>
</dbReference>
<sequence length="130" mass="14898">IKNVNINDRFQFPILYRVVNGKCMELQDQGYGETDKSKGLTKEEIHQILLYLNSGDQTAMRLTQKAFFWNAYLLGLCGGHEKNNQGGLQGQNKYRKFSSQHIHIPADLPNNEFKPIQNLQSYVNLRPADA</sequence>
<organism evidence="1 2">
    <name type="scientific">Racocetra persica</name>
    <dbReference type="NCBI Taxonomy" id="160502"/>
    <lineage>
        <taxon>Eukaryota</taxon>
        <taxon>Fungi</taxon>
        <taxon>Fungi incertae sedis</taxon>
        <taxon>Mucoromycota</taxon>
        <taxon>Glomeromycotina</taxon>
        <taxon>Glomeromycetes</taxon>
        <taxon>Diversisporales</taxon>
        <taxon>Gigasporaceae</taxon>
        <taxon>Racocetra</taxon>
    </lineage>
</organism>
<evidence type="ECO:0000313" key="2">
    <source>
        <dbReference type="Proteomes" id="UP000789920"/>
    </source>
</evidence>
<protein>
    <submittedName>
        <fullName evidence="1">9092_t:CDS:1</fullName>
    </submittedName>
</protein>
<dbReference type="Proteomes" id="UP000789920">
    <property type="component" value="Unassembled WGS sequence"/>
</dbReference>
<name>A0ACA9R779_9GLOM</name>
<evidence type="ECO:0000313" key="1">
    <source>
        <dbReference type="EMBL" id="CAG8780403.1"/>
    </source>
</evidence>
<keyword evidence="2" id="KW-1185">Reference proteome</keyword>
<feature type="non-terminal residue" evidence="1">
    <location>
        <position position="1"/>
    </location>
</feature>
<gene>
    <name evidence="1" type="ORF">RPERSI_LOCUS17490</name>
</gene>
<proteinExistence type="predicted"/>
<reference evidence="1" key="1">
    <citation type="submission" date="2021-06" db="EMBL/GenBank/DDBJ databases">
        <authorList>
            <person name="Kallberg Y."/>
            <person name="Tangrot J."/>
            <person name="Rosling A."/>
        </authorList>
    </citation>
    <scope>NUCLEOTIDE SEQUENCE</scope>
    <source>
        <strain evidence="1">MA461A</strain>
    </source>
</reference>
<feature type="non-terminal residue" evidence="1">
    <location>
        <position position="130"/>
    </location>
</feature>
<accession>A0ACA9R779</accession>